<dbReference type="InterPro" id="IPR010730">
    <property type="entry name" value="HET"/>
</dbReference>
<feature type="domain" description="Heterokaryon incompatibility" evidence="1">
    <location>
        <begin position="128"/>
        <end position="287"/>
    </location>
</feature>
<accession>A0AA38XFP9</accession>
<protein>
    <recommendedName>
        <fullName evidence="1">Heterokaryon incompatibility domain-containing protein</fullName>
    </recommendedName>
</protein>
<dbReference type="Proteomes" id="UP001172673">
    <property type="component" value="Unassembled WGS sequence"/>
</dbReference>
<dbReference type="Pfam" id="PF26639">
    <property type="entry name" value="Het-6_barrel"/>
    <property type="match status" value="1"/>
</dbReference>
<gene>
    <name evidence="2" type="ORF">H2200_004225</name>
</gene>
<dbReference type="InterPro" id="IPR052895">
    <property type="entry name" value="HetReg/Transcr_Mod"/>
</dbReference>
<organism evidence="2 3">
    <name type="scientific">Cladophialophora chaetospira</name>
    <dbReference type="NCBI Taxonomy" id="386627"/>
    <lineage>
        <taxon>Eukaryota</taxon>
        <taxon>Fungi</taxon>
        <taxon>Dikarya</taxon>
        <taxon>Ascomycota</taxon>
        <taxon>Pezizomycotina</taxon>
        <taxon>Eurotiomycetes</taxon>
        <taxon>Chaetothyriomycetidae</taxon>
        <taxon>Chaetothyriales</taxon>
        <taxon>Herpotrichiellaceae</taxon>
        <taxon>Cladophialophora</taxon>
    </lineage>
</organism>
<evidence type="ECO:0000259" key="1">
    <source>
        <dbReference type="Pfam" id="PF06985"/>
    </source>
</evidence>
<name>A0AA38XFP9_9EURO</name>
<dbReference type="EMBL" id="JAPDRK010000005">
    <property type="protein sequence ID" value="KAJ9612628.1"/>
    <property type="molecule type" value="Genomic_DNA"/>
</dbReference>
<proteinExistence type="predicted"/>
<reference evidence="2" key="1">
    <citation type="submission" date="2022-10" db="EMBL/GenBank/DDBJ databases">
        <title>Culturing micro-colonial fungi from biological soil crusts in the Mojave desert and describing Neophaeococcomyces mojavensis, and introducing the new genera and species Taxawa tesnikishii.</title>
        <authorList>
            <person name="Kurbessoian T."/>
            <person name="Stajich J.E."/>
        </authorList>
    </citation>
    <scope>NUCLEOTIDE SEQUENCE</scope>
    <source>
        <strain evidence="2">TK_41</strain>
    </source>
</reference>
<keyword evidence="3" id="KW-1185">Reference proteome</keyword>
<dbReference type="PANTHER" id="PTHR24148">
    <property type="entry name" value="ANKYRIN REPEAT DOMAIN-CONTAINING PROTEIN 39 HOMOLOG-RELATED"/>
    <property type="match status" value="1"/>
</dbReference>
<dbReference type="Pfam" id="PF06985">
    <property type="entry name" value="HET"/>
    <property type="match status" value="1"/>
</dbReference>
<comment type="caution">
    <text evidence="2">The sequence shown here is derived from an EMBL/GenBank/DDBJ whole genome shotgun (WGS) entry which is preliminary data.</text>
</comment>
<dbReference type="AlphaFoldDB" id="A0AA38XFP9"/>
<dbReference type="PANTHER" id="PTHR24148:SF73">
    <property type="entry name" value="HET DOMAIN PROTEIN (AFU_ORTHOLOGUE AFUA_8G01020)"/>
    <property type="match status" value="1"/>
</dbReference>
<evidence type="ECO:0000313" key="3">
    <source>
        <dbReference type="Proteomes" id="UP001172673"/>
    </source>
</evidence>
<sequence length="709" mass="78297">MFSAAGGFGAIGGFAAFGQTLSSVVEDATTIFQDAFDAFEETPKRLRPNPPTLEDSTIDLPIAASPYQWAKLKSDGKRRIRLVKIRGNEARPVKSEALTCKLLQSNLPFPQVKCEIITEDLDKLSGQYDAVSYSWLDMNADIPLAINEGQTLMVNPSLIACLQHLLRKQPELTLWWDNICVKQTENDEDDEIASQVAMMKDIFNRARTTYIWLGESDADSSLALQALEQICQLNGEECTSDEERASRAKALVSEGFKELDSQASLKRTAIAKFLNRKYFERAFIYQEAASSKKLFVLVGDRELDFDRLCDAVHAYCSAEGDKMRRSAISLGNPLQVVAHGYNTLEAIRRGRRELIDKNAVDPKYLQTILCRVAGSVKATRDHDLVYAFLGFQGPNTAAPITIDYKIDVSTAYNNAAWALMRQAQNLELFGICGGKSRTGLASWAPNWTLRLPQGQPICPAGIQSQFNASQGMKFAISASIAKRPEVDEAPPPTLATHGIVVDTVVATSGLKFDYAKRNELGIDNFIQLRRHVEFLNEWFSKNTDARAVDDGRVMRVLLADGAFVYSRHAFDMKVLAQSRLSDSDMLSLLDAYANDAAIRKDKGGGLFGSLMAQKKEAYARLRKQSLICVKKMLFVTQQGHLGLAPEQVQVGDKVCIIGGSQVPLVLRRHMDVAKHPAYSLVGQGYLEGAMDGEMVDSTGHSKSGEILLV</sequence>
<evidence type="ECO:0000313" key="2">
    <source>
        <dbReference type="EMBL" id="KAJ9612628.1"/>
    </source>
</evidence>